<feature type="domain" description="HAMP" evidence="22">
    <location>
        <begin position="375"/>
        <end position="427"/>
    </location>
</feature>
<dbReference type="CDD" id="cd00130">
    <property type="entry name" value="PAS"/>
    <property type="match status" value="3"/>
</dbReference>
<evidence type="ECO:0000256" key="14">
    <source>
        <dbReference type="PROSITE-ProRule" id="PRU00169"/>
    </source>
</evidence>
<dbReference type="PRINTS" id="PR00344">
    <property type="entry name" value="BCTRLSENSOR"/>
</dbReference>
<evidence type="ECO:0000256" key="16">
    <source>
        <dbReference type="SAM" id="MobiDB-lite"/>
    </source>
</evidence>
<feature type="domain" description="PAC" evidence="21">
    <location>
        <begin position="684"/>
        <end position="736"/>
    </location>
</feature>
<evidence type="ECO:0000256" key="15">
    <source>
        <dbReference type="SAM" id="Coils"/>
    </source>
</evidence>
<dbReference type="SMART" id="SM00091">
    <property type="entry name" value="PAS"/>
    <property type="match status" value="3"/>
</dbReference>
<dbReference type="InterPro" id="IPR000014">
    <property type="entry name" value="PAS"/>
</dbReference>
<dbReference type="SMART" id="SM00388">
    <property type="entry name" value="HisKA"/>
    <property type="match status" value="1"/>
</dbReference>
<keyword evidence="8" id="KW-0547">Nucleotide-binding</keyword>
<dbReference type="SUPFAM" id="SSF55785">
    <property type="entry name" value="PYP-like sensor domain (PAS domain)"/>
    <property type="match status" value="3"/>
</dbReference>
<comment type="caution">
    <text evidence="23">The sequence shown here is derived from an EMBL/GenBank/DDBJ whole genome shotgun (WGS) entry which is preliminary data.</text>
</comment>
<dbReference type="Gene3D" id="3.30.565.10">
    <property type="entry name" value="Histidine kinase-like ATPase, C-terminal domain"/>
    <property type="match status" value="1"/>
</dbReference>
<dbReference type="Pfam" id="PF00512">
    <property type="entry name" value="HisKA"/>
    <property type="match status" value="1"/>
</dbReference>
<dbReference type="RefSeq" id="WP_226585401.1">
    <property type="nucleotide sequence ID" value="NZ_BLAY01000075.1"/>
</dbReference>
<feature type="domain" description="Response regulatory" evidence="19">
    <location>
        <begin position="1183"/>
        <end position="1321"/>
    </location>
</feature>
<organism evidence="23 24">
    <name type="scientific">Microseira wollei NIES-4236</name>
    <dbReference type="NCBI Taxonomy" id="2530354"/>
    <lineage>
        <taxon>Bacteria</taxon>
        <taxon>Bacillati</taxon>
        <taxon>Cyanobacteriota</taxon>
        <taxon>Cyanophyceae</taxon>
        <taxon>Oscillatoriophycideae</taxon>
        <taxon>Aerosakkonematales</taxon>
        <taxon>Aerosakkonemataceae</taxon>
        <taxon>Microseira</taxon>
    </lineage>
</organism>
<dbReference type="Gene3D" id="1.10.287.130">
    <property type="match status" value="1"/>
</dbReference>
<dbReference type="Pfam" id="PF02518">
    <property type="entry name" value="HATPase_c"/>
    <property type="match status" value="1"/>
</dbReference>
<dbReference type="CDD" id="cd16922">
    <property type="entry name" value="HATPase_EvgS-ArcB-TorS-like"/>
    <property type="match status" value="1"/>
</dbReference>
<dbReference type="InterPro" id="IPR000700">
    <property type="entry name" value="PAS-assoc_C"/>
</dbReference>
<feature type="domain" description="PAS" evidence="20">
    <location>
        <begin position="610"/>
        <end position="680"/>
    </location>
</feature>
<accession>A0AAV3XH46</accession>
<evidence type="ECO:0000256" key="6">
    <source>
        <dbReference type="ARBA" id="ARBA00022679"/>
    </source>
</evidence>
<dbReference type="InterPro" id="IPR035965">
    <property type="entry name" value="PAS-like_dom_sf"/>
</dbReference>
<feature type="domain" description="Histidine kinase" evidence="18">
    <location>
        <begin position="885"/>
        <end position="1157"/>
    </location>
</feature>
<evidence type="ECO:0000256" key="17">
    <source>
        <dbReference type="SAM" id="Phobius"/>
    </source>
</evidence>
<feature type="modified residue" description="4-aspartylphosphate" evidence="14">
    <location>
        <position position="1232"/>
    </location>
</feature>
<feature type="coiled-coil region" evidence="15">
    <location>
        <begin position="583"/>
        <end position="620"/>
    </location>
</feature>
<keyword evidence="4" id="KW-1003">Cell membrane</keyword>
<feature type="compositionally biased region" description="Low complexity" evidence="16">
    <location>
        <begin position="1062"/>
        <end position="1075"/>
    </location>
</feature>
<evidence type="ECO:0000313" key="23">
    <source>
        <dbReference type="EMBL" id="GET39809.1"/>
    </source>
</evidence>
<dbReference type="InterPro" id="IPR013656">
    <property type="entry name" value="PAS_4"/>
</dbReference>
<dbReference type="InterPro" id="IPR036097">
    <property type="entry name" value="HisK_dim/P_sf"/>
</dbReference>
<dbReference type="Pfam" id="PF00072">
    <property type="entry name" value="Response_reg"/>
    <property type="match status" value="1"/>
</dbReference>
<dbReference type="InterPro" id="IPR005467">
    <property type="entry name" value="His_kinase_dom"/>
</dbReference>
<keyword evidence="11 17" id="KW-1133">Transmembrane helix</keyword>
<dbReference type="CDD" id="cd06225">
    <property type="entry name" value="HAMP"/>
    <property type="match status" value="1"/>
</dbReference>
<dbReference type="InterPro" id="IPR001610">
    <property type="entry name" value="PAC"/>
</dbReference>
<dbReference type="PANTHER" id="PTHR45339">
    <property type="entry name" value="HYBRID SIGNAL TRANSDUCTION HISTIDINE KINASE J"/>
    <property type="match status" value="1"/>
</dbReference>
<gene>
    <name evidence="23" type="ORF">MiSe_45810</name>
</gene>
<dbReference type="SUPFAM" id="SSF52172">
    <property type="entry name" value="CheY-like"/>
    <property type="match status" value="1"/>
</dbReference>
<dbReference type="CDD" id="cd18774">
    <property type="entry name" value="PDC2_HK_sensor"/>
    <property type="match status" value="1"/>
</dbReference>
<dbReference type="Gene3D" id="3.30.450.20">
    <property type="entry name" value="PAS domain"/>
    <property type="match status" value="4"/>
</dbReference>
<feature type="region of interest" description="Disordered" evidence="16">
    <location>
        <begin position="1029"/>
        <end position="1075"/>
    </location>
</feature>
<name>A0AAV3XH46_9CYAN</name>
<feature type="region of interest" description="Disordered" evidence="16">
    <location>
        <begin position="1251"/>
        <end position="1274"/>
    </location>
</feature>
<dbReference type="InterPro" id="IPR003661">
    <property type="entry name" value="HisK_dim/P_dom"/>
</dbReference>
<feature type="compositionally biased region" description="Gly residues" evidence="16">
    <location>
        <begin position="1255"/>
        <end position="1264"/>
    </location>
</feature>
<dbReference type="SMART" id="SM00304">
    <property type="entry name" value="HAMP"/>
    <property type="match status" value="1"/>
</dbReference>
<dbReference type="SUPFAM" id="SSF55874">
    <property type="entry name" value="ATPase domain of HSP90 chaperone/DNA topoisomerase II/histidine kinase"/>
    <property type="match status" value="1"/>
</dbReference>
<keyword evidence="10" id="KW-0067">ATP-binding</keyword>
<reference evidence="23" key="1">
    <citation type="submission" date="2019-10" db="EMBL/GenBank/DDBJ databases">
        <title>Draft genome sequece of Microseira wollei NIES-4236.</title>
        <authorList>
            <person name="Yamaguchi H."/>
            <person name="Suzuki S."/>
            <person name="Kawachi M."/>
        </authorList>
    </citation>
    <scope>NUCLEOTIDE SEQUENCE</scope>
    <source>
        <strain evidence="23">NIES-4236</strain>
    </source>
</reference>
<dbReference type="InterPro" id="IPR003660">
    <property type="entry name" value="HAMP_dom"/>
</dbReference>
<dbReference type="InterPro" id="IPR011006">
    <property type="entry name" value="CheY-like_superfamily"/>
</dbReference>
<dbReference type="SUPFAM" id="SSF47384">
    <property type="entry name" value="Homodimeric domain of signal transducing histidine kinase"/>
    <property type="match status" value="1"/>
</dbReference>
<dbReference type="PROSITE" id="PS50109">
    <property type="entry name" value="HIS_KIN"/>
    <property type="match status" value="1"/>
</dbReference>
<dbReference type="SMART" id="SM00387">
    <property type="entry name" value="HATPase_c"/>
    <property type="match status" value="1"/>
</dbReference>
<evidence type="ECO:0000256" key="10">
    <source>
        <dbReference type="ARBA" id="ARBA00022840"/>
    </source>
</evidence>
<evidence type="ECO:0000259" key="22">
    <source>
        <dbReference type="PROSITE" id="PS50885"/>
    </source>
</evidence>
<evidence type="ECO:0000256" key="7">
    <source>
        <dbReference type="ARBA" id="ARBA00022692"/>
    </source>
</evidence>
<dbReference type="CDD" id="cd12913">
    <property type="entry name" value="PDC1_MCP_like"/>
    <property type="match status" value="1"/>
</dbReference>
<keyword evidence="6" id="KW-0808">Transferase</keyword>
<feature type="transmembrane region" description="Helical" evidence="17">
    <location>
        <begin position="355"/>
        <end position="377"/>
    </location>
</feature>
<feature type="compositionally biased region" description="Basic and acidic residues" evidence="16">
    <location>
        <begin position="1038"/>
        <end position="1047"/>
    </location>
</feature>
<feature type="domain" description="PAC" evidence="21">
    <location>
        <begin position="816"/>
        <end position="867"/>
    </location>
</feature>
<dbReference type="GO" id="GO:0005524">
    <property type="term" value="F:ATP binding"/>
    <property type="evidence" value="ECO:0007669"/>
    <property type="project" value="UniProtKB-KW"/>
</dbReference>
<evidence type="ECO:0000256" key="9">
    <source>
        <dbReference type="ARBA" id="ARBA00022777"/>
    </source>
</evidence>
<dbReference type="Pfam" id="PF08448">
    <property type="entry name" value="PAS_4"/>
    <property type="match status" value="1"/>
</dbReference>
<proteinExistence type="predicted"/>
<dbReference type="Gene3D" id="6.10.340.10">
    <property type="match status" value="1"/>
</dbReference>
<dbReference type="Pfam" id="PF08447">
    <property type="entry name" value="PAS_3"/>
    <property type="match status" value="2"/>
</dbReference>
<dbReference type="CDD" id="cd17546">
    <property type="entry name" value="REC_hyHK_CKI1_RcsC-like"/>
    <property type="match status" value="1"/>
</dbReference>
<dbReference type="CDD" id="cd00082">
    <property type="entry name" value="HisKA"/>
    <property type="match status" value="1"/>
</dbReference>
<feature type="transmembrane region" description="Helical" evidence="17">
    <location>
        <begin position="20"/>
        <end position="43"/>
    </location>
</feature>
<dbReference type="SMART" id="SM00448">
    <property type="entry name" value="REC"/>
    <property type="match status" value="1"/>
</dbReference>
<dbReference type="PROSITE" id="PS50110">
    <property type="entry name" value="RESPONSE_REGULATORY"/>
    <property type="match status" value="1"/>
</dbReference>
<feature type="domain" description="PAS" evidence="20">
    <location>
        <begin position="439"/>
        <end position="475"/>
    </location>
</feature>
<dbReference type="EMBL" id="BLAY01000075">
    <property type="protein sequence ID" value="GET39809.1"/>
    <property type="molecule type" value="Genomic_DNA"/>
</dbReference>
<keyword evidence="7 17" id="KW-0812">Transmembrane</keyword>
<evidence type="ECO:0000259" key="18">
    <source>
        <dbReference type="PROSITE" id="PS50109"/>
    </source>
</evidence>
<dbReference type="FunFam" id="1.10.287.130:FF:000038">
    <property type="entry name" value="Sensory transduction histidine kinase"/>
    <property type="match status" value="1"/>
</dbReference>
<keyword evidence="13 17" id="KW-0472">Membrane</keyword>
<evidence type="ECO:0000259" key="21">
    <source>
        <dbReference type="PROSITE" id="PS50113"/>
    </source>
</evidence>
<evidence type="ECO:0000256" key="13">
    <source>
        <dbReference type="ARBA" id="ARBA00023136"/>
    </source>
</evidence>
<sequence>MFIQPVKQVIAKVYGQVPLQMVLIVPFVLQIAGAVGLVGYLSYRNGQKAVNDLASQLRLEITKHIEDNLRTYLAIPHQVNQSNAAAIRLGQLNLQDKAGLERHFWQQIQIFDSLTFAGLGLERKDNVGAERRDDGSLTIRVGTLATGYDFRTYSTNELGERTKLLDHKSDFDPRTRPWYKAAVAAGKPTWSPIYPHTKGITAYLGASMPFYDKQGKLQGVLLTNINLSQIGYFLQKIEIGKTGQSFIIERDGMLVATSTGEQPFRTKPKDYGAERVKATESQNSLTQATARYLDANFDKTKLFQKSEQLEFNINGEKHFLQVVPFQDDKELDWLIVVVIPETDFMEQIKANTRTTFLLCLVALICAIFIGIITARWVTSPILRLNAAAKNIAKGDWELTVKIDRVDEVGQLANSFNNMAKQLQESFAEMKTLNQALLASERRLNQFLEALPVGVCVIAANGTVSYVNQTGQRLLGQGIVSECSVEKLTEVYHIYLAGTDRFYPTEQLPAMRALKGETVTVDDIEIHLNGEIVPVEVRSIPIFDDQGNVIYAINVFQDITERKEADEILTDYYHTLETKVAERTAQLARANMKLEQEIAEREQTEEALRQSEERFRRAFDTAAIGMCLVSLEGQPLAVNPQVCQMFGYSESELLSLSVGDMTYPDDRGSDQEYVRELLAGTRPYYHMEKRFLHKNRQTIWARISVSLVRDWQQKPLYFICQIQDITARKEAQQELQKSQARFQKLAANVPGAIYEVVFHPDGSVDYEYMSAACLEIYELEPKQVMKNAQLIYDCIHPDDRESFYAATRQSSKTLEPFAREWRIVTPSGKIKWLQGNSRPERRENGDIVWHGVAIDVSDGKRVEQELAKAKEAAEAANRAKSVFLANMSHELRTPLNAILGFSQLMSHNPNLSPDQIENLGIIRRSGEHLLTLINQVLDLSKIEAGRLTLNEQNFDLYQLLDDVKLMFSLKAKDKGLQLLFERASNVPQYLLTDEVKLREVLINLLGNAMKFTTTGSISVRVGLGDEKEMLNDQEDAVEEDRGTGRRSDAGNVLQELSASPTQSVIPSSSPRRRVTVSPSRLQQFHFEVEDTGTGIDPDELDKIFEPFVQTLSGQKVREGTGLGLTISRQFVRLMGGEITVSSQVGKGSIFKFDIQASVVAGTASENKQPKRGMIAIEPNQARYRLLIVDDQDDSRRLLIKIFNSLGFELQVASNGKAAVEIWSSWKPHLIWMDMRMAVMDGYEATQRIRDLEQGSRGAGEQGSRGAGENSSSPMPQKRTVIIALTASTFEEERAAALSVGCDDFIRKPFREEEIFTCLSKHLGVRYIDAEAISLPVGAGSEEENAIPIGDRMLTLADLAALPGDWLVSLHQATLEGHIKRMQALIEEIRPQHDFVAKALLDLANQYQFEQLLILTQPRTD</sequence>
<evidence type="ECO:0000256" key="8">
    <source>
        <dbReference type="ARBA" id="ARBA00022741"/>
    </source>
</evidence>
<dbReference type="InterPro" id="IPR003594">
    <property type="entry name" value="HATPase_dom"/>
</dbReference>
<evidence type="ECO:0000256" key="3">
    <source>
        <dbReference type="ARBA" id="ARBA00012438"/>
    </source>
</evidence>
<keyword evidence="15" id="KW-0175">Coiled coil</keyword>
<dbReference type="NCBIfam" id="TIGR00229">
    <property type="entry name" value="sensory_box"/>
    <property type="match status" value="3"/>
</dbReference>
<dbReference type="InterPro" id="IPR013655">
    <property type="entry name" value="PAS_fold_3"/>
</dbReference>
<dbReference type="PANTHER" id="PTHR45339:SF1">
    <property type="entry name" value="HYBRID SIGNAL TRANSDUCTION HISTIDINE KINASE J"/>
    <property type="match status" value="1"/>
</dbReference>
<dbReference type="PROSITE" id="PS50113">
    <property type="entry name" value="PAC"/>
    <property type="match status" value="3"/>
</dbReference>
<feature type="domain" description="PAC" evidence="21">
    <location>
        <begin position="516"/>
        <end position="570"/>
    </location>
</feature>
<evidence type="ECO:0000256" key="11">
    <source>
        <dbReference type="ARBA" id="ARBA00022989"/>
    </source>
</evidence>
<evidence type="ECO:0000256" key="12">
    <source>
        <dbReference type="ARBA" id="ARBA00023012"/>
    </source>
</evidence>
<protein>
    <recommendedName>
        <fullName evidence="3">histidine kinase</fullName>
        <ecNumber evidence="3">2.7.13.3</ecNumber>
    </recommendedName>
</protein>
<evidence type="ECO:0000313" key="24">
    <source>
        <dbReference type="Proteomes" id="UP001050975"/>
    </source>
</evidence>
<dbReference type="Proteomes" id="UP001050975">
    <property type="component" value="Unassembled WGS sequence"/>
</dbReference>
<dbReference type="GO" id="GO:0005886">
    <property type="term" value="C:plasma membrane"/>
    <property type="evidence" value="ECO:0007669"/>
    <property type="project" value="UniProtKB-SubCell"/>
</dbReference>
<dbReference type="SMART" id="SM00086">
    <property type="entry name" value="PAC"/>
    <property type="match status" value="3"/>
</dbReference>
<dbReference type="InterPro" id="IPR036890">
    <property type="entry name" value="HATPase_C_sf"/>
</dbReference>
<dbReference type="PROSITE" id="PS50885">
    <property type="entry name" value="HAMP"/>
    <property type="match status" value="1"/>
</dbReference>
<dbReference type="PROSITE" id="PS50112">
    <property type="entry name" value="PAS"/>
    <property type="match status" value="2"/>
</dbReference>
<evidence type="ECO:0000259" key="19">
    <source>
        <dbReference type="PROSITE" id="PS50110"/>
    </source>
</evidence>
<dbReference type="EC" id="2.7.13.3" evidence="3"/>
<dbReference type="InterPro" id="IPR033479">
    <property type="entry name" value="dCache_1"/>
</dbReference>
<evidence type="ECO:0000256" key="1">
    <source>
        <dbReference type="ARBA" id="ARBA00000085"/>
    </source>
</evidence>
<keyword evidence="12" id="KW-0902">Two-component regulatory system</keyword>
<dbReference type="Pfam" id="PF02743">
    <property type="entry name" value="dCache_1"/>
    <property type="match status" value="1"/>
</dbReference>
<evidence type="ECO:0000256" key="2">
    <source>
        <dbReference type="ARBA" id="ARBA00004651"/>
    </source>
</evidence>
<dbReference type="SUPFAM" id="SSF158472">
    <property type="entry name" value="HAMP domain-like"/>
    <property type="match status" value="1"/>
</dbReference>
<evidence type="ECO:0000259" key="20">
    <source>
        <dbReference type="PROSITE" id="PS50112"/>
    </source>
</evidence>
<comment type="subcellular location">
    <subcellularLocation>
        <location evidence="2">Cell membrane</location>
        <topology evidence="2">Multi-pass membrane protein</topology>
    </subcellularLocation>
</comment>
<dbReference type="InterPro" id="IPR001789">
    <property type="entry name" value="Sig_transdc_resp-reg_receiver"/>
</dbReference>
<dbReference type="GO" id="GO:0000155">
    <property type="term" value="F:phosphorelay sensor kinase activity"/>
    <property type="evidence" value="ECO:0007669"/>
    <property type="project" value="InterPro"/>
</dbReference>
<evidence type="ECO:0000256" key="4">
    <source>
        <dbReference type="ARBA" id="ARBA00022475"/>
    </source>
</evidence>
<dbReference type="Pfam" id="PF00672">
    <property type="entry name" value="HAMP"/>
    <property type="match status" value="1"/>
</dbReference>
<comment type="catalytic activity">
    <reaction evidence="1">
        <text>ATP + protein L-histidine = ADP + protein N-phospho-L-histidine.</text>
        <dbReference type="EC" id="2.7.13.3"/>
    </reaction>
</comment>
<keyword evidence="9 23" id="KW-0418">Kinase</keyword>
<keyword evidence="5 14" id="KW-0597">Phosphoprotein</keyword>
<evidence type="ECO:0000256" key="5">
    <source>
        <dbReference type="ARBA" id="ARBA00022553"/>
    </source>
</evidence>
<dbReference type="Gene3D" id="3.40.50.2300">
    <property type="match status" value="1"/>
</dbReference>
<keyword evidence="24" id="KW-1185">Reference proteome</keyword>
<dbReference type="InterPro" id="IPR004358">
    <property type="entry name" value="Sig_transdc_His_kin-like_C"/>
</dbReference>